<dbReference type="AlphaFoldDB" id="A0A4R9JX93"/>
<evidence type="ECO:0000313" key="1">
    <source>
        <dbReference type="EMBL" id="TGL56640.1"/>
    </source>
</evidence>
<protein>
    <submittedName>
        <fullName evidence="1">Uncharacterized protein</fullName>
    </submittedName>
</protein>
<accession>A0A4R9JX93</accession>
<organism evidence="1 2">
    <name type="scientific">Leptospira ognonensis</name>
    <dbReference type="NCBI Taxonomy" id="2484945"/>
    <lineage>
        <taxon>Bacteria</taxon>
        <taxon>Pseudomonadati</taxon>
        <taxon>Spirochaetota</taxon>
        <taxon>Spirochaetia</taxon>
        <taxon>Leptospirales</taxon>
        <taxon>Leptospiraceae</taxon>
        <taxon>Leptospira</taxon>
    </lineage>
</organism>
<name>A0A4R9JX93_9LEPT</name>
<dbReference type="RefSeq" id="WP_135624858.1">
    <property type="nucleotide sequence ID" value="NZ_RQGD01000045.1"/>
</dbReference>
<reference evidence="1" key="1">
    <citation type="journal article" date="2019" name="PLoS Negl. Trop. Dis.">
        <title>Revisiting the worldwide diversity of Leptospira species in the environment.</title>
        <authorList>
            <person name="Vincent A.T."/>
            <person name="Schiettekatte O."/>
            <person name="Bourhy P."/>
            <person name="Veyrier F.J."/>
            <person name="Picardeau M."/>
        </authorList>
    </citation>
    <scope>NUCLEOTIDE SEQUENCE [LARGE SCALE GENOMIC DNA]</scope>
    <source>
        <strain evidence="1">201702476</strain>
    </source>
</reference>
<dbReference type="Proteomes" id="UP000297693">
    <property type="component" value="Unassembled WGS sequence"/>
</dbReference>
<keyword evidence="2" id="KW-1185">Reference proteome</keyword>
<dbReference type="OrthoDB" id="9810298at2"/>
<gene>
    <name evidence="1" type="ORF">EHQ58_15690</name>
</gene>
<evidence type="ECO:0000313" key="2">
    <source>
        <dbReference type="Proteomes" id="UP000297693"/>
    </source>
</evidence>
<sequence>MLKIRLGSKNSTLAKLHTLMVGEALKIKFPDLELEYIFKESQSDLNLLNADTIIGNLSEFDYLSHSPTKVFPVLSRSDQREIIFFKKTAYLKENDQLNILCCDEIHTENTSSFLKEFLPLLMRNREINFVTRNEDLSKIFSEYLSSNFDALAIPKNYIDKLLTALINRTNQDELDTCRELVRQILLDSLFLIPPLSYCPSAPLAGIMGVRILTNSDSIHHCLRAIFDTESDFVARQELTLASQKNDVNEKIHASVLVRPYGNIEYGRGKNYCLCRLSDSCSDKFSIHEIWPPNAKMAPRQRERLEYKIPSSSDLYISRGYAFPLDLAPDPSQQIVWAAGLTTWKDLSNRNIWVHGTSDGLGESEPMKLTSIMARKLNFVKLSHMDSETSHNTFPLISTYRLSYPEIPVDFDPSKIKAAFWRSSTEFDILTKRFPELKKVIHFVSPGSTYTKIKSELESDPQLKLHISLSFEVWRTQNILF</sequence>
<comment type="caution">
    <text evidence="1">The sequence shown here is derived from an EMBL/GenBank/DDBJ whole genome shotgun (WGS) entry which is preliminary data.</text>
</comment>
<proteinExistence type="predicted"/>
<dbReference type="EMBL" id="RQGD01000045">
    <property type="protein sequence ID" value="TGL56640.1"/>
    <property type="molecule type" value="Genomic_DNA"/>
</dbReference>